<dbReference type="GO" id="GO:0000155">
    <property type="term" value="F:phosphorelay sensor kinase activity"/>
    <property type="evidence" value="ECO:0007669"/>
    <property type="project" value="InterPro"/>
</dbReference>
<dbReference type="PANTHER" id="PTHR42878">
    <property type="entry name" value="TWO-COMPONENT HISTIDINE KINASE"/>
    <property type="match status" value="1"/>
</dbReference>
<dbReference type="GO" id="GO:0007234">
    <property type="term" value="P:osmosensory signaling via phosphorelay pathway"/>
    <property type="evidence" value="ECO:0007669"/>
    <property type="project" value="TreeGrafter"/>
</dbReference>
<name>A0A235BWL6_UNCW3</name>
<dbReference type="EC" id="2.7.13.3" evidence="3"/>
<dbReference type="Gene3D" id="3.30.565.10">
    <property type="entry name" value="Histidine kinase-like ATPase, C-terminal domain"/>
    <property type="match status" value="1"/>
</dbReference>
<dbReference type="InterPro" id="IPR003661">
    <property type="entry name" value="HisK_dim/P_dom"/>
</dbReference>
<dbReference type="Gene3D" id="1.10.287.130">
    <property type="match status" value="1"/>
</dbReference>
<feature type="domain" description="PAS" evidence="14">
    <location>
        <begin position="146"/>
        <end position="168"/>
    </location>
</feature>
<organism evidence="15 16">
    <name type="scientific">candidate division WOR-3 bacterium JGI_Cruoil_03_51_56</name>
    <dbReference type="NCBI Taxonomy" id="1973747"/>
    <lineage>
        <taxon>Bacteria</taxon>
        <taxon>Bacteria division WOR-3</taxon>
    </lineage>
</organism>
<keyword evidence="6" id="KW-0812">Transmembrane</keyword>
<keyword evidence="9" id="KW-0067">ATP-binding</keyword>
<keyword evidence="12" id="KW-0472">Membrane</keyword>
<dbReference type="SUPFAM" id="SSF47384">
    <property type="entry name" value="Homodimeric domain of signal transducing histidine kinase"/>
    <property type="match status" value="1"/>
</dbReference>
<dbReference type="GO" id="GO:0000156">
    <property type="term" value="F:phosphorelay response regulator activity"/>
    <property type="evidence" value="ECO:0007669"/>
    <property type="project" value="TreeGrafter"/>
</dbReference>
<protein>
    <recommendedName>
        <fullName evidence="3">histidine kinase</fullName>
        <ecNumber evidence="3">2.7.13.3</ecNumber>
    </recommendedName>
</protein>
<evidence type="ECO:0000259" key="14">
    <source>
        <dbReference type="PROSITE" id="PS50112"/>
    </source>
</evidence>
<dbReference type="GO" id="GO:0016020">
    <property type="term" value="C:membrane"/>
    <property type="evidence" value="ECO:0007669"/>
    <property type="project" value="UniProtKB-SubCell"/>
</dbReference>
<dbReference type="Pfam" id="PF02518">
    <property type="entry name" value="HATPase_c"/>
    <property type="match status" value="1"/>
</dbReference>
<dbReference type="PRINTS" id="PR00344">
    <property type="entry name" value="BCTRLSENSOR"/>
</dbReference>
<dbReference type="InterPro" id="IPR000014">
    <property type="entry name" value="PAS"/>
</dbReference>
<dbReference type="InterPro" id="IPR036097">
    <property type="entry name" value="HisK_dim/P_sf"/>
</dbReference>
<keyword evidence="7" id="KW-0547">Nucleotide-binding</keyword>
<dbReference type="FunFam" id="3.30.565.10:FF:000006">
    <property type="entry name" value="Sensor histidine kinase WalK"/>
    <property type="match status" value="1"/>
</dbReference>
<keyword evidence="8" id="KW-0418">Kinase</keyword>
<evidence type="ECO:0000313" key="16">
    <source>
        <dbReference type="Proteomes" id="UP000215559"/>
    </source>
</evidence>
<reference evidence="15 16" key="1">
    <citation type="submission" date="2017-07" db="EMBL/GenBank/DDBJ databases">
        <title>Recovery of genomes from metagenomes via a dereplication, aggregation, and scoring strategy.</title>
        <authorList>
            <person name="Sieber C.M."/>
            <person name="Probst A.J."/>
            <person name="Sharrar A."/>
            <person name="Thomas B.C."/>
            <person name="Hess M."/>
            <person name="Tringe S.G."/>
            <person name="Banfield J.F."/>
        </authorList>
    </citation>
    <scope>NUCLEOTIDE SEQUENCE [LARGE SCALE GENOMIC DNA]</scope>
    <source>
        <strain evidence="15">JGI_Cruoil_03_51_56</strain>
    </source>
</reference>
<evidence type="ECO:0000256" key="9">
    <source>
        <dbReference type="ARBA" id="ARBA00022840"/>
    </source>
</evidence>
<dbReference type="Pfam" id="PF13188">
    <property type="entry name" value="PAS_8"/>
    <property type="match status" value="1"/>
</dbReference>
<keyword evidence="11" id="KW-0902">Two-component regulatory system</keyword>
<keyword evidence="4" id="KW-0597">Phosphoprotein</keyword>
<dbReference type="InterPro" id="IPR001610">
    <property type="entry name" value="PAC"/>
</dbReference>
<keyword evidence="10" id="KW-1133">Transmembrane helix</keyword>
<comment type="catalytic activity">
    <reaction evidence="1">
        <text>ATP + protein L-histidine = ADP + protein N-phospho-L-histidine.</text>
        <dbReference type="EC" id="2.7.13.3"/>
    </reaction>
</comment>
<dbReference type="SMART" id="SM00387">
    <property type="entry name" value="HATPase_c"/>
    <property type="match status" value="1"/>
</dbReference>
<evidence type="ECO:0000259" key="13">
    <source>
        <dbReference type="PROSITE" id="PS50109"/>
    </source>
</evidence>
<dbReference type="GO" id="GO:0005524">
    <property type="term" value="F:ATP binding"/>
    <property type="evidence" value="ECO:0007669"/>
    <property type="project" value="UniProtKB-KW"/>
</dbReference>
<sequence length="486" mass="54170">MEISTFEAIITGQEFLNELQEGIWVADEHGSIVFANPSLARLLGYDNTKVLVGKAWREMFPSTEAARLGKSKPQGDMRIVSDSVILGCNNQVIPASVAVVRKTVNSTTWYLGSVIPTSKPSRPSDLMDSTSRQVMDYAVDGICAIEKGRIIYVNHRFEELTGYTVKQLSCMNPEKLVAPRNRRTITQVITQPQTVLLPIHHEVRIITKDGHKLDCELRIVPTETNTHTVLLCFLRDISQLRRAQRAQTDFIATVSHELRTPLAAIKEAMSLLSETTTGVLEDRQCRYLAIAREEINRLNRMITNLIEASRMESGKVTLRLEPVNLEEVLSKSLESLSLFINKKNLKVNKQLPAKLPLVLADRDRLLQVFNNLLDNAIKYTPTDSSISISARVINPDAPVLSENNVLPGTGYIQVNISDTGPGIPAEFLDRIFGKFERVDPHGPGIGLGLAIVQSIIQMHHGKVWAHSTLGEETSFSFILPLKESHE</sequence>
<dbReference type="SMART" id="SM00086">
    <property type="entry name" value="PAC"/>
    <property type="match status" value="1"/>
</dbReference>
<dbReference type="InterPro" id="IPR036890">
    <property type="entry name" value="HATPase_C_sf"/>
</dbReference>
<comment type="subcellular location">
    <subcellularLocation>
        <location evidence="2">Membrane</location>
        <topology evidence="2">Multi-pass membrane protein</topology>
    </subcellularLocation>
</comment>
<evidence type="ECO:0000256" key="4">
    <source>
        <dbReference type="ARBA" id="ARBA00022553"/>
    </source>
</evidence>
<evidence type="ECO:0000256" key="3">
    <source>
        <dbReference type="ARBA" id="ARBA00012438"/>
    </source>
</evidence>
<dbReference type="PROSITE" id="PS50112">
    <property type="entry name" value="PAS"/>
    <property type="match status" value="2"/>
</dbReference>
<dbReference type="CDD" id="cd00130">
    <property type="entry name" value="PAS"/>
    <property type="match status" value="2"/>
</dbReference>
<evidence type="ECO:0000256" key="8">
    <source>
        <dbReference type="ARBA" id="ARBA00022777"/>
    </source>
</evidence>
<feature type="domain" description="Histidine kinase" evidence="13">
    <location>
        <begin position="253"/>
        <end position="483"/>
    </location>
</feature>
<dbReference type="GO" id="GO:0030295">
    <property type="term" value="F:protein kinase activator activity"/>
    <property type="evidence" value="ECO:0007669"/>
    <property type="project" value="TreeGrafter"/>
</dbReference>
<dbReference type="CDD" id="cd00082">
    <property type="entry name" value="HisKA"/>
    <property type="match status" value="1"/>
</dbReference>
<comment type="caution">
    <text evidence="15">The sequence shown here is derived from an EMBL/GenBank/DDBJ whole genome shotgun (WGS) entry which is preliminary data.</text>
</comment>
<dbReference type="Gene3D" id="3.30.450.20">
    <property type="entry name" value="PAS domain"/>
    <property type="match status" value="2"/>
</dbReference>
<feature type="domain" description="PAS" evidence="14">
    <location>
        <begin position="14"/>
        <end position="51"/>
    </location>
</feature>
<evidence type="ECO:0000256" key="12">
    <source>
        <dbReference type="ARBA" id="ARBA00023136"/>
    </source>
</evidence>
<evidence type="ECO:0000256" key="5">
    <source>
        <dbReference type="ARBA" id="ARBA00022679"/>
    </source>
</evidence>
<dbReference type="PANTHER" id="PTHR42878:SF7">
    <property type="entry name" value="SENSOR HISTIDINE KINASE GLRK"/>
    <property type="match status" value="1"/>
</dbReference>
<evidence type="ECO:0000256" key="2">
    <source>
        <dbReference type="ARBA" id="ARBA00004141"/>
    </source>
</evidence>
<dbReference type="InterPro" id="IPR005467">
    <property type="entry name" value="His_kinase_dom"/>
</dbReference>
<dbReference type="InterPro" id="IPR050351">
    <property type="entry name" value="BphY/WalK/GraS-like"/>
</dbReference>
<dbReference type="SUPFAM" id="SSF55785">
    <property type="entry name" value="PYP-like sensor domain (PAS domain)"/>
    <property type="match status" value="2"/>
</dbReference>
<dbReference type="EMBL" id="NOZP01000044">
    <property type="protein sequence ID" value="OYD16586.1"/>
    <property type="molecule type" value="Genomic_DNA"/>
</dbReference>
<gene>
    <name evidence="15" type="ORF">CH330_02375</name>
</gene>
<dbReference type="SMART" id="SM00388">
    <property type="entry name" value="HisKA"/>
    <property type="match status" value="1"/>
</dbReference>
<dbReference type="InterPro" id="IPR004358">
    <property type="entry name" value="Sig_transdc_His_kin-like_C"/>
</dbReference>
<accession>A0A235BWL6</accession>
<dbReference type="Proteomes" id="UP000215559">
    <property type="component" value="Unassembled WGS sequence"/>
</dbReference>
<evidence type="ECO:0000256" key="7">
    <source>
        <dbReference type="ARBA" id="ARBA00022741"/>
    </source>
</evidence>
<keyword evidence="5" id="KW-0808">Transferase</keyword>
<evidence type="ECO:0000256" key="6">
    <source>
        <dbReference type="ARBA" id="ARBA00022692"/>
    </source>
</evidence>
<dbReference type="InterPro" id="IPR035965">
    <property type="entry name" value="PAS-like_dom_sf"/>
</dbReference>
<dbReference type="AlphaFoldDB" id="A0A235BWL6"/>
<evidence type="ECO:0000256" key="11">
    <source>
        <dbReference type="ARBA" id="ARBA00023012"/>
    </source>
</evidence>
<dbReference type="PROSITE" id="PS50109">
    <property type="entry name" value="HIS_KIN"/>
    <property type="match status" value="1"/>
</dbReference>
<evidence type="ECO:0000313" key="15">
    <source>
        <dbReference type="EMBL" id="OYD16586.1"/>
    </source>
</evidence>
<evidence type="ECO:0000256" key="10">
    <source>
        <dbReference type="ARBA" id="ARBA00022989"/>
    </source>
</evidence>
<evidence type="ECO:0000256" key="1">
    <source>
        <dbReference type="ARBA" id="ARBA00000085"/>
    </source>
</evidence>
<dbReference type="SUPFAM" id="SSF55874">
    <property type="entry name" value="ATPase domain of HSP90 chaperone/DNA topoisomerase II/histidine kinase"/>
    <property type="match status" value="1"/>
</dbReference>
<dbReference type="InterPro" id="IPR003594">
    <property type="entry name" value="HATPase_dom"/>
</dbReference>
<proteinExistence type="predicted"/>
<dbReference type="SMART" id="SM00091">
    <property type="entry name" value="PAS"/>
    <property type="match status" value="2"/>
</dbReference>
<dbReference type="Pfam" id="PF13426">
    <property type="entry name" value="PAS_9"/>
    <property type="match status" value="1"/>
</dbReference>
<dbReference type="NCBIfam" id="TIGR00229">
    <property type="entry name" value="sensory_box"/>
    <property type="match status" value="2"/>
</dbReference>
<dbReference type="Pfam" id="PF00512">
    <property type="entry name" value="HisKA"/>
    <property type="match status" value="1"/>
</dbReference>